<name>A0A841TCX0_9BACL</name>
<dbReference type="InterPro" id="IPR013022">
    <property type="entry name" value="Xyl_isomerase-like_TIM-brl"/>
</dbReference>
<accession>A0A841TCX0</accession>
<proteinExistence type="predicted"/>
<evidence type="ECO:0000313" key="3">
    <source>
        <dbReference type="Proteomes" id="UP000574133"/>
    </source>
</evidence>
<dbReference type="Pfam" id="PF01261">
    <property type="entry name" value="AP_endonuc_2"/>
    <property type="match status" value="1"/>
</dbReference>
<dbReference type="AlphaFoldDB" id="A0A841TCX0"/>
<gene>
    <name evidence="2" type="ORF">H4Q31_10990</name>
</gene>
<protein>
    <submittedName>
        <fullName evidence="2">TIM barrel protein</fullName>
    </submittedName>
</protein>
<dbReference type="PANTHER" id="PTHR12110">
    <property type="entry name" value="HYDROXYPYRUVATE ISOMERASE"/>
    <property type="match status" value="1"/>
</dbReference>
<keyword evidence="3" id="KW-1185">Reference proteome</keyword>
<dbReference type="RefSeq" id="WP_185179126.1">
    <property type="nucleotide sequence ID" value="NZ_CBCSEP010000017.1"/>
</dbReference>
<feature type="domain" description="Xylose isomerase-like TIM barrel" evidence="1">
    <location>
        <begin position="52"/>
        <end position="234"/>
    </location>
</feature>
<dbReference type="PANTHER" id="PTHR12110:SF53">
    <property type="entry name" value="BLR5974 PROTEIN"/>
    <property type="match status" value="1"/>
</dbReference>
<dbReference type="InterPro" id="IPR050312">
    <property type="entry name" value="IolE/XylAMocC-like"/>
</dbReference>
<reference evidence="2 3" key="1">
    <citation type="submission" date="2020-08" db="EMBL/GenBank/DDBJ databases">
        <title>Cohnella phylogeny.</title>
        <authorList>
            <person name="Dunlap C."/>
        </authorList>
    </citation>
    <scope>NUCLEOTIDE SEQUENCE [LARGE SCALE GENOMIC DNA]</scope>
    <source>
        <strain evidence="2 3">DSM 103658</strain>
    </source>
</reference>
<dbReference type="SUPFAM" id="SSF51658">
    <property type="entry name" value="Xylose isomerase-like"/>
    <property type="match status" value="1"/>
</dbReference>
<dbReference type="InterPro" id="IPR036237">
    <property type="entry name" value="Xyl_isomerase-like_sf"/>
</dbReference>
<sequence length="283" mass="31696">MLKLENRLSISSWSLHRCLGPLRWTVWDNEAQNQRMEEESQPAMFELLELPKLAREHGLSYLELCHFHFPSRDESYLRELRQAFDDTGVSFHTMLVDYGDISSPDPVRRASDIHYLKGWIEAAAVAGASAVRIVAGEQSGDDPHAIARSADALRELRQYASGAGVEVVTENFRELTGSSVHNWSQVVERAGAADGFRTIVDFGNLPPQEKEQGVRYGAPRAHSIHAKPSYAADGTLLAEAFLAQLRIAEQLKCEAPVSIIFDRDGDMWEGIERIKRVILQSQP</sequence>
<dbReference type="Gene3D" id="3.20.20.150">
    <property type="entry name" value="Divalent-metal-dependent TIM barrel enzymes"/>
    <property type="match status" value="1"/>
</dbReference>
<evidence type="ECO:0000259" key="1">
    <source>
        <dbReference type="Pfam" id="PF01261"/>
    </source>
</evidence>
<dbReference type="Proteomes" id="UP000574133">
    <property type="component" value="Unassembled WGS sequence"/>
</dbReference>
<organism evidence="2 3">
    <name type="scientific">Cohnella lubricantis</name>
    <dbReference type="NCBI Taxonomy" id="2163172"/>
    <lineage>
        <taxon>Bacteria</taxon>
        <taxon>Bacillati</taxon>
        <taxon>Bacillota</taxon>
        <taxon>Bacilli</taxon>
        <taxon>Bacillales</taxon>
        <taxon>Paenibacillaceae</taxon>
        <taxon>Cohnella</taxon>
    </lineage>
</organism>
<comment type="caution">
    <text evidence="2">The sequence shown here is derived from an EMBL/GenBank/DDBJ whole genome shotgun (WGS) entry which is preliminary data.</text>
</comment>
<dbReference type="EMBL" id="JACJVN010000039">
    <property type="protein sequence ID" value="MBB6677849.1"/>
    <property type="molecule type" value="Genomic_DNA"/>
</dbReference>
<evidence type="ECO:0000313" key="2">
    <source>
        <dbReference type="EMBL" id="MBB6677849.1"/>
    </source>
</evidence>